<name>A0ABW2SKJ2_9ACTO</name>
<dbReference type="SUPFAM" id="SSF53850">
    <property type="entry name" value="Periplasmic binding protein-like II"/>
    <property type="match status" value="1"/>
</dbReference>
<keyword evidence="1" id="KW-0732">Signal</keyword>
<dbReference type="PROSITE" id="PS51257">
    <property type="entry name" value="PROKAR_LIPOPROTEIN"/>
    <property type="match status" value="1"/>
</dbReference>
<evidence type="ECO:0000313" key="3">
    <source>
        <dbReference type="Proteomes" id="UP001596527"/>
    </source>
</evidence>
<evidence type="ECO:0000256" key="1">
    <source>
        <dbReference type="SAM" id="SignalP"/>
    </source>
</evidence>
<dbReference type="PANTHER" id="PTHR43649:SF32">
    <property type="entry name" value="SUGAR BINDING SECRETED PROTEIN"/>
    <property type="match status" value="1"/>
</dbReference>
<dbReference type="EMBL" id="JBHTEF010000001">
    <property type="protein sequence ID" value="MFC7580016.1"/>
    <property type="molecule type" value="Genomic_DNA"/>
</dbReference>
<dbReference type="Gene3D" id="3.40.190.10">
    <property type="entry name" value="Periplasmic binding protein-like II"/>
    <property type="match status" value="1"/>
</dbReference>
<dbReference type="InterPro" id="IPR006059">
    <property type="entry name" value="SBP"/>
</dbReference>
<keyword evidence="3" id="KW-1185">Reference proteome</keyword>
<proteinExistence type="predicted"/>
<dbReference type="PANTHER" id="PTHR43649">
    <property type="entry name" value="ARABINOSE-BINDING PROTEIN-RELATED"/>
    <property type="match status" value="1"/>
</dbReference>
<dbReference type="RefSeq" id="WP_380971659.1">
    <property type="nucleotide sequence ID" value="NZ_JBHTEF010000001.1"/>
</dbReference>
<dbReference type="Pfam" id="PF13416">
    <property type="entry name" value="SBP_bac_8"/>
    <property type="match status" value="1"/>
</dbReference>
<accession>A0ABW2SKJ2</accession>
<dbReference type="Proteomes" id="UP001596527">
    <property type="component" value="Unassembled WGS sequence"/>
</dbReference>
<feature type="signal peptide" evidence="1">
    <location>
        <begin position="1"/>
        <end position="27"/>
    </location>
</feature>
<comment type="caution">
    <text evidence="2">The sequence shown here is derived from an EMBL/GenBank/DDBJ whole genome shotgun (WGS) entry which is preliminary data.</text>
</comment>
<organism evidence="2 3">
    <name type="scientific">Schaalia naturae</name>
    <dbReference type="NCBI Taxonomy" id="635203"/>
    <lineage>
        <taxon>Bacteria</taxon>
        <taxon>Bacillati</taxon>
        <taxon>Actinomycetota</taxon>
        <taxon>Actinomycetes</taxon>
        <taxon>Actinomycetales</taxon>
        <taxon>Actinomycetaceae</taxon>
        <taxon>Schaalia</taxon>
    </lineage>
</organism>
<evidence type="ECO:0000313" key="2">
    <source>
        <dbReference type="EMBL" id="MFC7580016.1"/>
    </source>
</evidence>
<gene>
    <name evidence="2" type="ORF">ACFQWG_02080</name>
</gene>
<reference evidence="3" key="1">
    <citation type="journal article" date="2019" name="Int. J. Syst. Evol. Microbiol.">
        <title>The Global Catalogue of Microorganisms (GCM) 10K type strain sequencing project: providing services to taxonomists for standard genome sequencing and annotation.</title>
        <authorList>
            <consortium name="The Broad Institute Genomics Platform"/>
            <consortium name="The Broad Institute Genome Sequencing Center for Infectious Disease"/>
            <person name="Wu L."/>
            <person name="Ma J."/>
        </authorList>
    </citation>
    <scope>NUCLEOTIDE SEQUENCE [LARGE SCALE GENOMIC DNA]</scope>
    <source>
        <strain evidence="3">CCUG 56698</strain>
    </source>
</reference>
<protein>
    <submittedName>
        <fullName evidence="2">ABC transporter substrate-binding protein</fullName>
    </submittedName>
</protein>
<sequence length="426" mass="44756">MITTPRRMRAASIAAATAVALSLSACAGGSGSAASGDGSDALTVWLWPNAIGDTVQKQVETDFADNDIQISTIGDNFKQKLVTTFSAKSGIPSVTGVKGEDMPYFLSEDSLFTDLNTLGIDDILSQFPEWKLAEATTADGRLIGLPMDIGPSALYYRTDVLEKAGLPTDPEEVAKETSTWDDYLAFGQKLNEATGAHLTVSLAQIFSMAVAQSDSGYVDEDGNFTGDSDAIRSAWDTSVKAYEMGLDAGLTDSSADWASAVNAGTLPTLLGAAWYQGDLKNGAPDTSGLWNVTSMPGGPANIGGSFLTIPASTTDTDTAIAFIREVLSAENQATTYSEVGNFPSVSGALDEQALTDGDDFFGGQVTAEVFKTAIENMPTKYTSPYDSEVSAPYFTELANVESQGKDPEQAWNDAVTAAKQALTSAE</sequence>
<dbReference type="InterPro" id="IPR050490">
    <property type="entry name" value="Bact_solute-bd_prot1"/>
</dbReference>
<feature type="chain" id="PRO_5045771926" evidence="1">
    <location>
        <begin position="28"/>
        <end position="426"/>
    </location>
</feature>